<dbReference type="Gene3D" id="3.20.20.70">
    <property type="entry name" value="Aldolase class I"/>
    <property type="match status" value="1"/>
</dbReference>
<organism evidence="2 3">
    <name type="scientific">Plicaturopsis crispa FD-325 SS-3</name>
    <dbReference type="NCBI Taxonomy" id="944288"/>
    <lineage>
        <taxon>Eukaryota</taxon>
        <taxon>Fungi</taxon>
        <taxon>Dikarya</taxon>
        <taxon>Basidiomycota</taxon>
        <taxon>Agaricomycotina</taxon>
        <taxon>Agaricomycetes</taxon>
        <taxon>Agaricomycetidae</taxon>
        <taxon>Amylocorticiales</taxon>
        <taxon>Amylocorticiaceae</taxon>
        <taxon>Plicatura</taxon>
        <taxon>Plicaturopsis crispa</taxon>
    </lineage>
</organism>
<evidence type="ECO:0000313" key="2">
    <source>
        <dbReference type="EMBL" id="KII83260.1"/>
    </source>
</evidence>
<dbReference type="AlphaFoldDB" id="A0A0C9SVV7"/>
<gene>
    <name evidence="2" type="ORF">PLICRDRAFT_180528</name>
</gene>
<dbReference type="InterPro" id="IPR013785">
    <property type="entry name" value="Aldolase_TIM"/>
</dbReference>
<dbReference type="PANTHER" id="PTHR22893:SF91">
    <property type="entry name" value="NADPH DEHYDROGENASE 2-RELATED"/>
    <property type="match status" value="1"/>
</dbReference>
<dbReference type="EMBL" id="KN832579">
    <property type="protein sequence ID" value="KII83260.1"/>
    <property type="molecule type" value="Genomic_DNA"/>
</dbReference>
<dbReference type="CDD" id="cd02933">
    <property type="entry name" value="OYE_like_FMN"/>
    <property type="match status" value="1"/>
</dbReference>
<dbReference type="Proteomes" id="UP000053263">
    <property type="component" value="Unassembled WGS sequence"/>
</dbReference>
<dbReference type="OrthoDB" id="276546at2759"/>
<proteinExistence type="predicted"/>
<dbReference type="GO" id="GO:0003959">
    <property type="term" value="F:NADPH dehydrogenase activity"/>
    <property type="evidence" value="ECO:0007669"/>
    <property type="project" value="TreeGrafter"/>
</dbReference>
<evidence type="ECO:0000259" key="1">
    <source>
        <dbReference type="Pfam" id="PF00724"/>
    </source>
</evidence>
<name>A0A0C9SVV7_PLICR</name>
<dbReference type="HOGENOM" id="CLU_012153_0_0_1"/>
<evidence type="ECO:0000313" key="3">
    <source>
        <dbReference type="Proteomes" id="UP000053263"/>
    </source>
</evidence>
<feature type="domain" description="NADH:flavin oxidoreductase/NADH oxidase N-terminal" evidence="1">
    <location>
        <begin position="5"/>
        <end position="337"/>
    </location>
</feature>
<dbReference type="Pfam" id="PF00724">
    <property type="entry name" value="Oxidored_FMN"/>
    <property type="match status" value="1"/>
</dbReference>
<dbReference type="FunFam" id="3.20.20.70:FF:000138">
    <property type="entry name" value="NADPH dehydrogenase 1"/>
    <property type="match status" value="1"/>
</dbReference>
<sequence>MSNSKLFQPVKIGDITLAHRVVLAPLTRIRADDAHVPSDLAAEYYSQRGSTPGTLLISEATFISPQAGGFPHVPGIYTDAQIAGWKTVTDAVHAKGSYIFLQQWALGRASRPEILAQEGLPYVSASDVKLTDQPIAPRPLTIPEIKEYVQQYVTAAKNAIKAGFDGVEVHCAHGYLIDQFLQDVSNKRTDEYGGSVENRARFGLEVIEAVTNAIGVKKTGLRISPWSRFQDMAMPDPVPTFSYFVQRLRELHPDLAYVHVVEPRVDAGTTREGGVPAGQSNDFVRAIWAPRPLISAGAYTRESAIEVVEEKGDLVAFGRPFISNPDLPIRLKYGIPLTPYNRERFYEQGPPADNGYTDYPFAEEAAGLKI</sequence>
<dbReference type="PANTHER" id="PTHR22893">
    <property type="entry name" value="NADH OXIDOREDUCTASE-RELATED"/>
    <property type="match status" value="1"/>
</dbReference>
<reference evidence="2 3" key="1">
    <citation type="submission" date="2014-06" db="EMBL/GenBank/DDBJ databases">
        <title>Evolutionary Origins and Diversification of the Mycorrhizal Mutualists.</title>
        <authorList>
            <consortium name="DOE Joint Genome Institute"/>
            <consortium name="Mycorrhizal Genomics Consortium"/>
            <person name="Kohler A."/>
            <person name="Kuo A."/>
            <person name="Nagy L.G."/>
            <person name="Floudas D."/>
            <person name="Copeland A."/>
            <person name="Barry K.W."/>
            <person name="Cichocki N."/>
            <person name="Veneault-Fourrey C."/>
            <person name="LaButti K."/>
            <person name="Lindquist E.A."/>
            <person name="Lipzen A."/>
            <person name="Lundell T."/>
            <person name="Morin E."/>
            <person name="Murat C."/>
            <person name="Riley R."/>
            <person name="Ohm R."/>
            <person name="Sun H."/>
            <person name="Tunlid A."/>
            <person name="Henrissat B."/>
            <person name="Grigoriev I.V."/>
            <person name="Hibbett D.S."/>
            <person name="Martin F."/>
        </authorList>
    </citation>
    <scope>NUCLEOTIDE SEQUENCE [LARGE SCALE GENOMIC DNA]</scope>
    <source>
        <strain evidence="2 3">FD-325 SS-3</strain>
    </source>
</reference>
<dbReference type="SUPFAM" id="SSF51395">
    <property type="entry name" value="FMN-linked oxidoreductases"/>
    <property type="match status" value="1"/>
</dbReference>
<keyword evidence="3" id="KW-1185">Reference proteome</keyword>
<dbReference type="GO" id="GO:0010181">
    <property type="term" value="F:FMN binding"/>
    <property type="evidence" value="ECO:0007669"/>
    <property type="project" value="InterPro"/>
</dbReference>
<accession>A0A0C9SVV7</accession>
<dbReference type="InterPro" id="IPR001155">
    <property type="entry name" value="OxRdtase_FMN_N"/>
</dbReference>
<dbReference type="InterPro" id="IPR045247">
    <property type="entry name" value="Oye-like"/>
</dbReference>
<protein>
    <recommendedName>
        <fullName evidence="1">NADH:flavin oxidoreductase/NADH oxidase N-terminal domain-containing protein</fullName>
    </recommendedName>
</protein>